<organism evidence="2">
    <name type="scientific">Streptomyces sp. R44</name>
    <dbReference type="NCBI Taxonomy" id="3238633"/>
    <lineage>
        <taxon>Bacteria</taxon>
        <taxon>Bacillati</taxon>
        <taxon>Actinomycetota</taxon>
        <taxon>Actinomycetes</taxon>
        <taxon>Kitasatosporales</taxon>
        <taxon>Streptomycetaceae</taxon>
        <taxon>Streptomyces</taxon>
    </lineage>
</organism>
<keyword evidence="1" id="KW-0812">Transmembrane</keyword>
<feature type="transmembrane region" description="Helical" evidence="1">
    <location>
        <begin position="16"/>
        <end position="37"/>
    </location>
</feature>
<name>A0AB39TDB9_9ACTN</name>
<keyword evidence="1" id="KW-0472">Membrane</keyword>
<evidence type="ECO:0000313" key="2">
    <source>
        <dbReference type="EMBL" id="XDQ76518.1"/>
    </source>
</evidence>
<dbReference type="RefSeq" id="WP_369149143.1">
    <property type="nucleotide sequence ID" value="NZ_CP163444.1"/>
</dbReference>
<dbReference type="AlphaFoldDB" id="A0AB39TDB9"/>
<evidence type="ECO:0000256" key="1">
    <source>
        <dbReference type="SAM" id="Phobius"/>
    </source>
</evidence>
<proteinExistence type="predicted"/>
<sequence length="99" mass="11019">MDQDAANVWWKGPVRWTAVAVLASTVLSLPISTLLLGLPHGWKTATSLADITLRTSWIARFLVPATVVTYLVVHASRRSRLHPDGCHQPRPFKKSGQHR</sequence>
<keyword evidence="1" id="KW-1133">Transmembrane helix</keyword>
<protein>
    <submittedName>
        <fullName evidence="2">Uncharacterized protein</fullName>
    </submittedName>
</protein>
<feature type="transmembrane region" description="Helical" evidence="1">
    <location>
        <begin position="57"/>
        <end position="73"/>
    </location>
</feature>
<dbReference type="EMBL" id="CP163444">
    <property type="protein sequence ID" value="XDQ76518.1"/>
    <property type="molecule type" value="Genomic_DNA"/>
</dbReference>
<reference evidence="2" key="1">
    <citation type="submission" date="2024-07" db="EMBL/GenBank/DDBJ databases">
        <authorList>
            <person name="Yu S.T."/>
        </authorList>
    </citation>
    <scope>NUCLEOTIDE SEQUENCE</scope>
    <source>
        <strain evidence="2">R44</strain>
    </source>
</reference>
<accession>A0AB39TDB9</accession>
<gene>
    <name evidence="2" type="ORF">AB5J54_41110</name>
</gene>